<evidence type="ECO:0000259" key="8">
    <source>
        <dbReference type="Pfam" id="PF00962"/>
    </source>
</evidence>
<proteinExistence type="inferred from homology"/>
<dbReference type="SUPFAM" id="SSF51556">
    <property type="entry name" value="Metallo-dependent hydrolases"/>
    <property type="match status" value="1"/>
</dbReference>
<evidence type="ECO:0000256" key="6">
    <source>
        <dbReference type="ARBA" id="ARBA00022833"/>
    </source>
</evidence>
<evidence type="ECO:0000256" key="7">
    <source>
        <dbReference type="SAM" id="MobiDB-lite"/>
    </source>
</evidence>
<dbReference type="AlphaFoldDB" id="A0A099DA47"/>
<name>A0A099DA47_9ACTN</name>
<dbReference type="InterPro" id="IPR001365">
    <property type="entry name" value="A_deaminase_dom"/>
</dbReference>
<keyword evidence="6" id="KW-0862">Zinc</keyword>
<sequence>MNLLGGSARPRTAGRRRRATGTGGIALAALLTAASLPVLVAQPQPAQAETTPGERAPACAPWDRECRVNRYLDRIRDRPEKLDEFLRTMPKGGDLHNHLSGSVSTESLIRYAAEDGRCIDAETMQSSLAPCTEGQRPASDAVSDPEFRERVIGAWSMAGFEPGGEESGHDHFFATFGKFWAATEGRDGDMLAEVASDLAEQNQFYLETLLSRQSEARGELVERVGFDPSSEREFRRLREVLLREGLRDVERAARRQTDRDFARYRELLNCGTPSARPGCGVEVRLDYQVARANSPASVFTQLLLGFELAQSDPRFVGLNMVQPEDHEISLRDYTLHMRMIDYLSEQYPEVSVSLHAGELVPGLVKPEELTHHIDQAVRIAGADRIGHGIDLRHEDDWRALADHMAERDIPVEVPLTSNCQILRVCGPEEHPLPDYMAHDVPYALATDDPGVSRSDITAQYSRAATDFGLSYSQLKASARTSLEHAFIQGESLWAKSGSHRMKPACASDTPGFGKASTAACAELLASSPKAKLQWRQEAAFHAFETYYAAKL</sequence>
<dbReference type="GO" id="GO:0006154">
    <property type="term" value="P:adenosine catabolic process"/>
    <property type="evidence" value="ECO:0007669"/>
    <property type="project" value="TreeGrafter"/>
</dbReference>
<dbReference type="InterPro" id="IPR006330">
    <property type="entry name" value="Ado/ade_deaminase"/>
</dbReference>
<organism evidence="9 12">
    <name type="scientific">Actinopolyspora erythraea</name>
    <dbReference type="NCBI Taxonomy" id="414996"/>
    <lineage>
        <taxon>Bacteria</taxon>
        <taxon>Bacillati</taxon>
        <taxon>Actinomycetota</taxon>
        <taxon>Actinomycetes</taxon>
        <taxon>Actinopolysporales</taxon>
        <taxon>Actinopolysporaceae</taxon>
        <taxon>Actinopolyspora</taxon>
    </lineage>
</organism>
<dbReference type="PANTHER" id="PTHR11409">
    <property type="entry name" value="ADENOSINE DEAMINASE"/>
    <property type="match status" value="1"/>
</dbReference>
<dbReference type="PANTHER" id="PTHR11409:SF43">
    <property type="entry name" value="ADENOSINE DEAMINASE"/>
    <property type="match status" value="1"/>
</dbReference>
<dbReference type="GO" id="GO:0005829">
    <property type="term" value="C:cytosol"/>
    <property type="evidence" value="ECO:0007669"/>
    <property type="project" value="TreeGrafter"/>
</dbReference>
<reference evidence="9 12" key="2">
    <citation type="submission" date="2017-08" db="EMBL/GenBank/DDBJ databases">
        <title>The complete genome sequence of moderately halophilic actinomycete Actinopolyspora erythraea YIM 90600, the producer of novel erythromycin, novel actinopolysporins A-C and tubercidin.</title>
        <authorList>
            <person name="Yin M."/>
            <person name="Tang S."/>
        </authorList>
    </citation>
    <scope>NUCLEOTIDE SEQUENCE [LARGE SCALE GENOMIC DNA]</scope>
    <source>
        <strain evidence="9 12">YIM 90600</strain>
    </source>
</reference>
<evidence type="ECO:0000256" key="4">
    <source>
        <dbReference type="ARBA" id="ARBA00022723"/>
    </source>
</evidence>
<dbReference type="HOGENOM" id="CLU_573569_0_0_11"/>
<feature type="compositionally biased region" description="Low complexity" evidence="7">
    <location>
        <begin position="1"/>
        <end position="11"/>
    </location>
</feature>
<evidence type="ECO:0000256" key="5">
    <source>
        <dbReference type="ARBA" id="ARBA00022801"/>
    </source>
</evidence>
<dbReference type="GO" id="GO:0046103">
    <property type="term" value="P:inosine biosynthetic process"/>
    <property type="evidence" value="ECO:0007669"/>
    <property type="project" value="TreeGrafter"/>
</dbReference>
<evidence type="ECO:0000256" key="2">
    <source>
        <dbReference type="ARBA" id="ARBA00006676"/>
    </source>
</evidence>
<accession>A0A099DA47</accession>
<gene>
    <name evidence="9" type="ORF">CDG81_19115</name>
    <name evidence="10" type="ORF">IL38_05805</name>
</gene>
<dbReference type="InterPro" id="IPR032466">
    <property type="entry name" value="Metal_Hydrolase"/>
</dbReference>
<dbReference type="eggNOG" id="COG1816">
    <property type="taxonomic scope" value="Bacteria"/>
</dbReference>
<dbReference type="Pfam" id="PF00962">
    <property type="entry name" value="A_deaminase"/>
    <property type="match status" value="1"/>
</dbReference>
<reference evidence="10 11" key="1">
    <citation type="journal article" date="2014" name="PLoS ONE">
        <title>Identification and Characterization of a New Erythromycin Biosynthetic Gene Cluster in Actinopolyspora erythraea YIM90600, a Novel Erythronolide-Producing Halophilic Actinomycete Isolated from Salt Field.</title>
        <authorList>
            <person name="Chen D."/>
            <person name="Feng J."/>
            <person name="Huang L."/>
            <person name="Zhang Q."/>
            <person name="Wu J."/>
            <person name="Zhu X."/>
            <person name="Duan Y."/>
            <person name="Xu Z."/>
        </authorList>
    </citation>
    <scope>NUCLEOTIDE SEQUENCE [LARGE SCALE GENOMIC DNA]</scope>
    <source>
        <strain evidence="10 11">YIM90600</strain>
    </source>
</reference>
<dbReference type="KEGG" id="aey:CDG81_19115"/>
<evidence type="ECO:0000313" key="12">
    <source>
        <dbReference type="Proteomes" id="UP000215043"/>
    </source>
</evidence>
<keyword evidence="11" id="KW-1185">Reference proteome</keyword>
<evidence type="ECO:0000256" key="3">
    <source>
        <dbReference type="ARBA" id="ARBA00012784"/>
    </source>
</evidence>
<comment type="similarity">
    <text evidence="2">Belongs to the metallo-dependent hydrolases superfamily. Adenosine and AMP deaminases family.</text>
</comment>
<dbReference type="GO" id="GO:0004000">
    <property type="term" value="F:adenosine deaminase activity"/>
    <property type="evidence" value="ECO:0007669"/>
    <property type="project" value="UniProtKB-ARBA"/>
</dbReference>
<dbReference type="Gene3D" id="3.20.20.140">
    <property type="entry name" value="Metal-dependent hydrolases"/>
    <property type="match status" value="1"/>
</dbReference>
<feature type="region of interest" description="Disordered" evidence="7">
    <location>
        <begin position="1"/>
        <end position="20"/>
    </location>
</feature>
<dbReference type="Proteomes" id="UP000029737">
    <property type="component" value="Unassembled WGS sequence"/>
</dbReference>
<evidence type="ECO:0000313" key="9">
    <source>
        <dbReference type="EMBL" id="ASU80024.1"/>
    </source>
</evidence>
<dbReference type="EC" id="3.5.4.4" evidence="3"/>
<evidence type="ECO:0000313" key="10">
    <source>
        <dbReference type="EMBL" id="KGI82250.1"/>
    </source>
</evidence>
<dbReference type="EMBL" id="CP022752">
    <property type="protein sequence ID" value="ASU80024.1"/>
    <property type="molecule type" value="Genomic_DNA"/>
</dbReference>
<dbReference type="GO" id="GO:0046872">
    <property type="term" value="F:metal ion binding"/>
    <property type="evidence" value="ECO:0007669"/>
    <property type="project" value="UniProtKB-KW"/>
</dbReference>
<keyword evidence="4" id="KW-0479">Metal-binding</keyword>
<evidence type="ECO:0000256" key="1">
    <source>
        <dbReference type="ARBA" id="ARBA00001947"/>
    </source>
</evidence>
<comment type="cofactor">
    <cofactor evidence="1">
        <name>Zn(2+)</name>
        <dbReference type="ChEBI" id="CHEBI:29105"/>
    </cofactor>
</comment>
<feature type="domain" description="Adenosine deaminase" evidence="8">
    <location>
        <begin position="262"/>
        <end position="489"/>
    </location>
</feature>
<keyword evidence="5" id="KW-0378">Hydrolase</keyword>
<dbReference type="OrthoDB" id="105475at2"/>
<dbReference type="RefSeq" id="WP_043570690.1">
    <property type="nucleotide sequence ID" value="NZ_CP022752.1"/>
</dbReference>
<evidence type="ECO:0000313" key="11">
    <source>
        <dbReference type="Proteomes" id="UP000029737"/>
    </source>
</evidence>
<dbReference type="Proteomes" id="UP000215043">
    <property type="component" value="Chromosome"/>
</dbReference>
<protein>
    <recommendedName>
        <fullName evidence="3">adenosine deaminase</fullName>
        <ecNumber evidence="3">3.5.4.4</ecNumber>
    </recommendedName>
</protein>
<dbReference type="GO" id="GO:0043103">
    <property type="term" value="P:hypoxanthine salvage"/>
    <property type="evidence" value="ECO:0007669"/>
    <property type="project" value="TreeGrafter"/>
</dbReference>
<dbReference type="EMBL" id="JPMV01000012">
    <property type="protein sequence ID" value="KGI82250.1"/>
    <property type="molecule type" value="Genomic_DNA"/>
</dbReference>